<comment type="caution">
    <text evidence="1">The sequence shown here is derived from an EMBL/GenBank/DDBJ whole genome shotgun (WGS) entry which is preliminary data.</text>
</comment>
<dbReference type="Proteomes" id="UP000289738">
    <property type="component" value="Chromosome A07"/>
</dbReference>
<accession>A0A445CCC0</accession>
<name>A0A445CCC0_ARAHY</name>
<sequence length="24" mass="2795">MSPQDTWRCAWAATPRDSWYAPPT</sequence>
<gene>
    <name evidence="1" type="ORF">Ahy_A07g034632</name>
</gene>
<dbReference type="AlphaFoldDB" id="A0A445CCC0"/>
<organism evidence="1 2">
    <name type="scientific">Arachis hypogaea</name>
    <name type="common">Peanut</name>
    <dbReference type="NCBI Taxonomy" id="3818"/>
    <lineage>
        <taxon>Eukaryota</taxon>
        <taxon>Viridiplantae</taxon>
        <taxon>Streptophyta</taxon>
        <taxon>Embryophyta</taxon>
        <taxon>Tracheophyta</taxon>
        <taxon>Spermatophyta</taxon>
        <taxon>Magnoliopsida</taxon>
        <taxon>eudicotyledons</taxon>
        <taxon>Gunneridae</taxon>
        <taxon>Pentapetalae</taxon>
        <taxon>rosids</taxon>
        <taxon>fabids</taxon>
        <taxon>Fabales</taxon>
        <taxon>Fabaceae</taxon>
        <taxon>Papilionoideae</taxon>
        <taxon>50 kb inversion clade</taxon>
        <taxon>dalbergioids sensu lato</taxon>
        <taxon>Dalbergieae</taxon>
        <taxon>Pterocarpus clade</taxon>
        <taxon>Arachis</taxon>
    </lineage>
</organism>
<proteinExistence type="predicted"/>
<dbReference type="EMBL" id="SDMP01000007">
    <property type="protein sequence ID" value="RYR48597.1"/>
    <property type="molecule type" value="Genomic_DNA"/>
</dbReference>
<protein>
    <submittedName>
        <fullName evidence="1">Uncharacterized protein</fullName>
    </submittedName>
</protein>
<keyword evidence="2" id="KW-1185">Reference proteome</keyword>
<evidence type="ECO:0000313" key="1">
    <source>
        <dbReference type="EMBL" id="RYR48597.1"/>
    </source>
</evidence>
<reference evidence="1 2" key="1">
    <citation type="submission" date="2019-01" db="EMBL/GenBank/DDBJ databases">
        <title>Sequencing of cultivated peanut Arachis hypogaea provides insights into genome evolution and oil improvement.</title>
        <authorList>
            <person name="Chen X."/>
        </authorList>
    </citation>
    <scope>NUCLEOTIDE SEQUENCE [LARGE SCALE GENOMIC DNA]</scope>
    <source>
        <strain evidence="2">cv. Fuhuasheng</strain>
        <tissue evidence="1">Leaves</tissue>
    </source>
</reference>
<evidence type="ECO:0000313" key="2">
    <source>
        <dbReference type="Proteomes" id="UP000289738"/>
    </source>
</evidence>